<comment type="catalytic activity">
    <reaction evidence="1">
        <text>ATP + protein L-histidine = ADP + protein N-phospho-L-histidine.</text>
        <dbReference type="EC" id="2.7.13.3"/>
    </reaction>
</comment>
<dbReference type="InterPro" id="IPR003661">
    <property type="entry name" value="HisK_dim/P_dom"/>
</dbReference>
<keyword evidence="5" id="KW-0472">Membrane</keyword>
<comment type="caution">
    <text evidence="8">The sequence shown here is derived from an EMBL/GenBank/DDBJ whole genome shotgun (WGS) entry which is preliminary data.</text>
</comment>
<dbReference type="Pfam" id="PF00512">
    <property type="entry name" value="HisKA"/>
    <property type="match status" value="1"/>
</dbReference>
<evidence type="ECO:0000259" key="7">
    <source>
        <dbReference type="PROSITE" id="PS50110"/>
    </source>
</evidence>
<keyword evidence="8" id="KW-0547">Nucleotide-binding</keyword>
<gene>
    <name evidence="8" type="ORF">Q5Y72_11615</name>
</gene>
<organism evidence="8 9">
    <name type="scientific">Paracoccus spongiarum</name>
    <dbReference type="NCBI Taxonomy" id="3064387"/>
    <lineage>
        <taxon>Bacteria</taxon>
        <taxon>Pseudomonadati</taxon>
        <taxon>Pseudomonadota</taxon>
        <taxon>Alphaproteobacteria</taxon>
        <taxon>Rhodobacterales</taxon>
        <taxon>Paracoccaceae</taxon>
        <taxon>Paracoccus</taxon>
    </lineage>
</organism>
<dbReference type="GO" id="GO:0005524">
    <property type="term" value="F:ATP binding"/>
    <property type="evidence" value="ECO:0007669"/>
    <property type="project" value="UniProtKB-KW"/>
</dbReference>
<dbReference type="SMART" id="SM00448">
    <property type="entry name" value="REC"/>
    <property type="match status" value="1"/>
</dbReference>
<feature type="domain" description="Response regulatory" evidence="7">
    <location>
        <begin position="584"/>
        <end position="700"/>
    </location>
</feature>
<dbReference type="SUPFAM" id="SSF47384">
    <property type="entry name" value="Homodimeric domain of signal transducing histidine kinase"/>
    <property type="match status" value="1"/>
</dbReference>
<evidence type="ECO:0000313" key="9">
    <source>
        <dbReference type="Proteomes" id="UP001224997"/>
    </source>
</evidence>
<dbReference type="Pfam" id="PF13188">
    <property type="entry name" value="PAS_8"/>
    <property type="match status" value="1"/>
</dbReference>
<dbReference type="Pfam" id="PF00072">
    <property type="entry name" value="Response_reg"/>
    <property type="match status" value="1"/>
</dbReference>
<keyword evidence="5" id="KW-0812">Transmembrane</keyword>
<dbReference type="InterPro" id="IPR004358">
    <property type="entry name" value="Sig_transdc_His_kin-like_C"/>
</dbReference>
<dbReference type="InterPro" id="IPR036097">
    <property type="entry name" value="HisK_dim/P_sf"/>
</dbReference>
<proteinExistence type="predicted"/>
<dbReference type="InterPro" id="IPR001789">
    <property type="entry name" value="Sig_transdc_resp-reg_receiver"/>
</dbReference>
<dbReference type="SMART" id="SM00388">
    <property type="entry name" value="HisKA"/>
    <property type="match status" value="1"/>
</dbReference>
<dbReference type="InterPro" id="IPR000014">
    <property type="entry name" value="PAS"/>
</dbReference>
<dbReference type="Pfam" id="PF02518">
    <property type="entry name" value="HATPase_c"/>
    <property type="match status" value="1"/>
</dbReference>
<dbReference type="InterPro" id="IPR003594">
    <property type="entry name" value="HATPase_dom"/>
</dbReference>
<keyword evidence="3 4" id="KW-0597">Phosphoprotein</keyword>
<protein>
    <recommendedName>
        <fullName evidence="2">histidine kinase</fullName>
        <ecNumber evidence="2">2.7.13.3</ecNumber>
    </recommendedName>
</protein>
<feature type="modified residue" description="4-aspartylphosphate" evidence="4">
    <location>
        <position position="635"/>
    </location>
</feature>
<dbReference type="PRINTS" id="PR00344">
    <property type="entry name" value="BCTRLSENSOR"/>
</dbReference>
<evidence type="ECO:0000313" key="8">
    <source>
        <dbReference type="EMBL" id="MDP5307740.1"/>
    </source>
</evidence>
<feature type="transmembrane region" description="Helical" evidence="5">
    <location>
        <begin position="20"/>
        <end position="38"/>
    </location>
</feature>
<dbReference type="Gene3D" id="3.40.50.2300">
    <property type="match status" value="1"/>
</dbReference>
<reference evidence="8 9" key="1">
    <citation type="submission" date="2023-08" db="EMBL/GenBank/DDBJ databases">
        <authorList>
            <person name="Park J.-S."/>
        </authorList>
    </citation>
    <scope>NUCLEOTIDE SEQUENCE [LARGE SCALE GENOMIC DNA]</scope>
    <source>
        <strain evidence="8 9">2205BS29-5</strain>
    </source>
</reference>
<dbReference type="InterPro" id="IPR011006">
    <property type="entry name" value="CheY-like_superfamily"/>
</dbReference>
<dbReference type="SUPFAM" id="SSF55874">
    <property type="entry name" value="ATPase domain of HSP90 chaperone/DNA topoisomerase II/histidine kinase"/>
    <property type="match status" value="1"/>
</dbReference>
<name>A0ABT9JDP7_9RHOB</name>
<dbReference type="EMBL" id="JAVAMQ010000009">
    <property type="protein sequence ID" value="MDP5307740.1"/>
    <property type="molecule type" value="Genomic_DNA"/>
</dbReference>
<feature type="transmembrane region" description="Helical" evidence="5">
    <location>
        <begin position="44"/>
        <end position="64"/>
    </location>
</feature>
<keyword evidence="9" id="KW-1185">Reference proteome</keyword>
<dbReference type="InterPro" id="IPR005467">
    <property type="entry name" value="His_kinase_dom"/>
</dbReference>
<evidence type="ECO:0000256" key="1">
    <source>
        <dbReference type="ARBA" id="ARBA00000085"/>
    </source>
</evidence>
<evidence type="ECO:0000256" key="4">
    <source>
        <dbReference type="PROSITE-ProRule" id="PRU00169"/>
    </source>
</evidence>
<keyword evidence="8" id="KW-0067">ATP-binding</keyword>
<dbReference type="EC" id="2.7.13.3" evidence="2"/>
<keyword evidence="5" id="KW-1133">Transmembrane helix</keyword>
<evidence type="ECO:0000259" key="6">
    <source>
        <dbReference type="PROSITE" id="PS50109"/>
    </source>
</evidence>
<dbReference type="Proteomes" id="UP001224997">
    <property type="component" value="Unassembled WGS sequence"/>
</dbReference>
<dbReference type="SMART" id="SM00387">
    <property type="entry name" value="HATPase_c"/>
    <property type="match status" value="1"/>
</dbReference>
<dbReference type="PROSITE" id="PS50109">
    <property type="entry name" value="HIS_KIN"/>
    <property type="match status" value="1"/>
</dbReference>
<dbReference type="PANTHER" id="PTHR43065:SF42">
    <property type="entry name" value="TWO-COMPONENT SENSOR PPRA"/>
    <property type="match status" value="1"/>
</dbReference>
<evidence type="ECO:0000256" key="2">
    <source>
        <dbReference type="ARBA" id="ARBA00012438"/>
    </source>
</evidence>
<dbReference type="Gene3D" id="3.30.565.10">
    <property type="entry name" value="Histidine kinase-like ATPase, C-terminal domain"/>
    <property type="match status" value="1"/>
</dbReference>
<feature type="domain" description="Histidine kinase" evidence="6">
    <location>
        <begin position="334"/>
        <end position="557"/>
    </location>
</feature>
<dbReference type="CDD" id="cd00082">
    <property type="entry name" value="HisKA"/>
    <property type="match status" value="1"/>
</dbReference>
<dbReference type="PANTHER" id="PTHR43065">
    <property type="entry name" value="SENSOR HISTIDINE KINASE"/>
    <property type="match status" value="1"/>
</dbReference>
<evidence type="ECO:0000256" key="5">
    <source>
        <dbReference type="SAM" id="Phobius"/>
    </source>
</evidence>
<evidence type="ECO:0000256" key="3">
    <source>
        <dbReference type="ARBA" id="ARBA00022553"/>
    </source>
</evidence>
<sequence>MAHWDDQLGIPRSALSALPLLLLPTAVGALVLLVLPGAGAGKAAIVFSTVAVAWYLLGGAMSLSHGLRQIAGRRALAAIRGEVAATPEPVWICDCESRVLFQNTAAREDFGDIAGQNIVTLLGRLRADAEGDLADLSARSLRTGCAELALPNGDSLALSRAADAPLQVWSYHRPGEVAQLAEVEMALALDDEDGVDDFEVMPVALLRLGPDGTIRRANAAARRLLGARLPADDAQVQLGSLLEGPGRPLGDWIADACAGRTDGRAEMLRLRQPAGDARLVDAGRDTHFQVSLSSDPLHKPGLIAVLSDASALKTLEAQFVQSQKMQAIGQLAGGVAHDFNNLLTAISGHCDLLMLRHDKGHPDYADLDQISQNANRAAALVGQLLAFSRKQTLRLETLDLRDTLADLTHLLNRLVGERVGLAITHDPALRPIRADKRQLEQVIMNLVVNARDAMPEGGEIRIDTETLHLAAPLSRDRAALPRGDYVRVSVTDEGCGIPAEIRDKIFEPFFTTKRTGEGTGLGLSTAYGIVKQTGGYIFCDSTPGRGTTFSLYFPAHAGAARPVAPPLAPIPAVASEPQPVRQATVLLVEDEAPVRAFAARALRLKGYDVREADSAEQALDLLGDSRLKVDVFVTDVVMPGMDGPSWVRTALKDRPGTRVVFMSGYTEDIFGEGHAPVPNSLFLAKPFTLAELTGSVERQLSGGEAPPLH</sequence>
<dbReference type="RefSeq" id="WP_305963589.1">
    <property type="nucleotide sequence ID" value="NZ_JAVAMQ010000009.1"/>
</dbReference>
<accession>A0ABT9JDP7</accession>
<dbReference type="InterPro" id="IPR036890">
    <property type="entry name" value="HATPase_C_sf"/>
</dbReference>
<dbReference type="SUPFAM" id="SSF52172">
    <property type="entry name" value="CheY-like"/>
    <property type="match status" value="1"/>
</dbReference>
<dbReference type="PROSITE" id="PS50110">
    <property type="entry name" value="RESPONSE_REGULATORY"/>
    <property type="match status" value="1"/>
</dbReference>
<dbReference type="Gene3D" id="1.10.287.130">
    <property type="match status" value="1"/>
</dbReference>